<dbReference type="Pfam" id="PF01636">
    <property type="entry name" value="APH"/>
    <property type="match status" value="1"/>
</dbReference>
<dbReference type="InterPro" id="IPR002575">
    <property type="entry name" value="Aminoglycoside_PTrfase"/>
</dbReference>
<dbReference type="Gene3D" id="3.90.1200.10">
    <property type="match status" value="1"/>
</dbReference>
<evidence type="ECO:0000313" key="2">
    <source>
        <dbReference type="EMBL" id="GID61418.1"/>
    </source>
</evidence>
<dbReference type="RefSeq" id="WP_203809366.1">
    <property type="nucleotide sequence ID" value="NZ_BAAAQE010000104.1"/>
</dbReference>
<evidence type="ECO:0000313" key="3">
    <source>
        <dbReference type="Proteomes" id="UP000612282"/>
    </source>
</evidence>
<sequence length="346" mass="38149">MTTAHALLEEFYGPAAVVSISEVTTPGRVGSFSQVELAEIRQDGETRRVIVRGGGRQGPFQQPEDAARQLLWYSRVSGLPRHPRVLATAVIDDAGHWRRLSGTARIAVIEEFVDGVPYANDLTDIRGGRSVTEHDHRRAADLARYLAEIHRDRHVDRVAHLRGLRELVGGAEGIMSVIGLYPPEFRQRHRTLLDRLQSVIFERVIELQSVVRPVAQVHGDFHPGNILFTAADELHVIDRGRTERDEPMVDIGALLVNYLALGVPGTGLGQTFLNEYLAGTGDQDASTVLPVHTAMRVAAVASPAFYPDLDEDHRVAILAGGITIAQRRTLTPDDLDGCAERMRRLP</sequence>
<accession>A0ABQ3XSC5</accession>
<organism evidence="2 3">
    <name type="scientific">Actinoplanes couchii</name>
    <dbReference type="NCBI Taxonomy" id="403638"/>
    <lineage>
        <taxon>Bacteria</taxon>
        <taxon>Bacillati</taxon>
        <taxon>Actinomycetota</taxon>
        <taxon>Actinomycetes</taxon>
        <taxon>Micromonosporales</taxon>
        <taxon>Micromonosporaceae</taxon>
        <taxon>Actinoplanes</taxon>
    </lineage>
</organism>
<protein>
    <recommendedName>
        <fullName evidence="1">Aminoglycoside phosphotransferase domain-containing protein</fullName>
    </recommendedName>
</protein>
<dbReference type="EMBL" id="BOMG01000126">
    <property type="protein sequence ID" value="GID61418.1"/>
    <property type="molecule type" value="Genomic_DNA"/>
</dbReference>
<keyword evidence="3" id="KW-1185">Reference proteome</keyword>
<name>A0ABQ3XSC5_9ACTN</name>
<dbReference type="SUPFAM" id="SSF56112">
    <property type="entry name" value="Protein kinase-like (PK-like)"/>
    <property type="match status" value="1"/>
</dbReference>
<reference evidence="2 3" key="1">
    <citation type="submission" date="2021-01" db="EMBL/GenBank/DDBJ databases">
        <title>Whole genome shotgun sequence of Actinoplanes couchii NBRC 106145.</title>
        <authorList>
            <person name="Komaki H."/>
            <person name="Tamura T."/>
        </authorList>
    </citation>
    <scope>NUCLEOTIDE SEQUENCE [LARGE SCALE GENOMIC DNA]</scope>
    <source>
        <strain evidence="2 3">NBRC 106145</strain>
    </source>
</reference>
<proteinExistence type="predicted"/>
<gene>
    <name evidence="2" type="ORF">Aco03nite_098220</name>
</gene>
<comment type="caution">
    <text evidence="2">The sequence shown here is derived from an EMBL/GenBank/DDBJ whole genome shotgun (WGS) entry which is preliminary data.</text>
</comment>
<feature type="domain" description="Aminoglycoside phosphotransferase" evidence="1">
    <location>
        <begin position="43"/>
        <end position="258"/>
    </location>
</feature>
<dbReference type="Proteomes" id="UP000612282">
    <property type="component" value="Unassembled WGS sequence"/>
</dbReference>
<evidence type="ECO:0000259" key="1">
    <source>
        <dbReference type="Pfam" id="PF01636"/>
    </source>
</evidence>
<dbReference type="InterPro" id="IPR011009">
    <property type="entry name" value="Kinase-like_dom_sf"/>
</dbReference>